<dbReference type="Proteomes" id="UP000467840">
    <property type="component" value="Chromosome 11"/>
</dbReference>
<evidence type="ECO:0008006" key="4">
    <source>
        <dbReference type="Google" id="ProtNLM"/>
    </source>
</evidence>
<keyword evidence="3" id="KW-1185">Reference proteome</keyword>
<accession>A0A6A6NBC2</accession>
<sequence length="265" mass="29311">MPLTNESSVPNTLEKENEMVHEPIKEEIFDREMGGIGNITDDYDVHEVLTPNEALIKHLETESILKAVIGFSVFSSIVAFLVLVLHFKKNRNASKEDSHPVVEPCLDSVIAEKCCSLLANEEDMDKHIEHPVSFANSMSLINSLEEDSKQTYESQAPTIELLGELVVGEMSSSLRSCGVKSRMIESEVSSYSVSMEKGIGSKANSLPVRVQPALSQISKINLPSYTDEKKIVKKEEGGDGEVNKVLVTTPLRRSSRIRNRPITSP</sequence>
<keyword evidence="1" id="KW-1133">Transmembrane helix</keyword>
<proteinExistence type="predicted"/>
<dbReference type="AlphaFoldDB" id="A0A6A6NBC2"/>
<reference evidence="2 3" key="1">
    <citation type="journal article" date="2020" name="Mol. Plant">
        <title>The Chromosome-Based Rubber Tree Genome Provides New Insights into Spurge Genome Evolution and Rubber Biosynthesis.</title>
        <authorList>
            <person name="Liu J."/>
            <person name="Shi C."/>
            <person name="Shi C.C."/>
            <person name="Li W."/>
            <person name="Zhang Q.J."/>
            <person name="Zhang Y."/>
            <person name="Li K."/>
            <person name="Lu H.F."/>
            <person name="Shi C."/>
            <person name="Zhu S.T."/>
            <person name="Xiao Z.Y."/>
            <person name="Nan H."/>
            <person name="Yue Y."/>
            <person name="Zhu X.G."/>
            <person name="Wu Y."/>
            <person name="Hong X.N."/>
            <person name="Fan G.Y."/>
            <person name="Tong Y."/>
            <person name="Zhang D."/>
            <person name="Mao C.L."/>
            <person name="Liu Y.L."/>
            <person name="Hao S.J."/>
            <person name="Liu W.Q."/>
            <person name="Lv M.Q."/>
            <person name="Zhang H.B."/>
            <person name="Liu Y."/>
            <person name="Hu-Tang G.R."/>
            <person name="Wang J.P."/>
            <person name="Wang J.H."/>
            <person name="Sun Y.H."/>
            <person name="Ni S.B."/>
            <person name="Chen W.B."/>
            <person name="Zhang X.C."/>
            <person name="Jiao Y.N."/>
            <person name="Eichler E.E."/>
            <person name="Li G.H."/>
            <person name="Liu X."/>
            <person name="Gao L.Z."/>
        </authorList>
    </citation>
    <scope>NUCLEOTIDE SEQUENCE [LARGE SCALE GENOMIC DNA]</scope>
    <source>
        <strain evidence="3">cv. GT1</strain>
        <tissue evidence="2">Leaf</tissue>
    </source>
</reference>
<organism evidence="2 3">
    <name type="scientific">Hevea brasiliensis</name>
    <name type="common">Para rubber tree</name>
    <name type="synonym">Siphonia brasiliensis</name>
    <dbReference type="NCBI Taxonomy" id="3981"/>
    <lineage>
        <taxon>Eukaryota</taxon>
        <taxon>Viridiplantae</taxon>
        <taxon>Streptophyta</taxon>
        <taxon>Embryophyta</taxon>
        <taxon>Tracheophyta</taxon>
        <taxon>Spermatophyta</taxon>
        <taxon>Magnoliopsida</taxon>
        <taxon>eudicotyledons</taxon>
        <taxon>Gunneridae</taxon>
        <taxon>Pentapetalae</taxon>
        <taxon>rosids</taxon>
        <taxon>fabids</taxon>
        <taxon>Malpighiales</taxon>
        <taxon>Euphorbiaceae</taxon>
        <taxon>Crotonoideae</taxon>
        <taxon>Micrandreae</taxon>
        <taxon>Hevea</taxon>
    </lineage>
</organism>
<comment type="caution">
    <text evidence="2">The sequence shown here is derived from an EMBL/GenBank/DDBJ whole genome shotgun (WGS) entry which is preliminary data.</text>
</comment>
<dbReference type="PANTHER" id="PTHR34775">
    <property type="entry name" value="TRANSMEMBRANE PROTEIN"/>
    <property type="match status" value="1"/>
</dbReference>
<evidence type="ECO:0000256" key="1">
    <source>
        <dbReference type="SAM" id="Phobius"/>
    </source>
</evidence>
<evidence type="ECO:0000313" key="3">
    <source>
        <dbReference type="Proteomes" id="UP000467840"/>
    </source>
</evidence>
<keyword evidence="1" id="KW-0812">Transmembrane</keyword>
<dbReference type="PANTHER" id="PTHR34775:SF6">
    <property type="entry name" value="TRANSMEMBRANE PROTEIN"/>
    <property type="match status" value="1"/>
</dbReference>
<name>A0A6A6NBC2_HEVBR</name>
<evidence type="ECO:0000313" key="2">
    <source>
        <dbReference type="EMBL" id="KAF2323481.1"/>
    </source>
</evidence>
<keyword evidence="1" id="KW-0472">Membrane</keyword>
<dbReference type="EMBL" id="JAAGAX010000002">
    <property type="protein sequence ID" value="KAF2323481.1"/>
    <property type="molecule type" value="Genomic_DNA"/>
</dbReference>
<protein>
    <recommendedName>
        <fullName evidence="4">Transmembrane protein</fullName>
    </recommendedName>
</protein>
<gene>
    <name evidence="2" type="ORF">GH714_035696</name>
</gene>
<feature type="transmembrane region" description="Helical" evidence="1">
    <location>
        <begin position="64"/>
        <end position="85"/>
    </location>
</feature>